<accession>K4ICU0</accession>
<evidence type="ECO:0000256" key="4">
    <source>
        <dbReference type="ARBA" id="ARBA00022448"/>
    </source>
</evidence>
<dbReference type="GO" id="GO:0015031">
    <property type="term" value="P:protein transport"/>
    <property type="evidence" value="ECO:0007669"/>
    <property type="project" value="UniProtKB-KW"/>
</dbReference>
<keyword evidence="4" id="KW-0813">Transport</keyword>
<dbReference type="OrthoDB" id="9800132at2"/>
<comment type="similarity">
    <text evidence="2">Belongs to the YajC family.</text>
</comment>
<keyword evidence="14" id="KW-1185">Reference proteome</keyword>
<keyword evidence="9" id="KW-0811">Translocation</keyword>
<feature type="transmembrane region" description="Helical" evidence="12">
    <location>
        <begin position="6"/>
        <end position="22"/>
    </location>
</feature>
<sequence>MDQLGSLLPLVLIFVVLYFFMIRPQMKKQKKEKSFIESIKRGDKVVTKSGLHGKIADLSEKLDAVILETGSGKMTFDKSSLSFELSQKVNAPAKEIKESKESKEKKVSKK</sequence>
<keyword evidence="7" id="KW-0653">Protein transport</keyword>
<dbReference type="NCBIfam" id="TIGR00739">
    <property type="entry name" value="yajC"/>
    <property type="match status" value="1"/>
</dbReference>
<evidence type="ECO:0000256" key="5">
    <source>
        <dbReference type="ARBA" id="ARBA00022475"/>
    </source>
</evidence>
<dbReference type="InterPro" id="IPR003849">
    <property type="entry name" value="Preprotein_translocase_YajC"/>
</dbReference>
<name>K4ICU0_PSYTT</name>
<dbReference type="PRINTS" id="PR01853">
    <property type="entry name" value="YAJCTRNLCASE"/>
</dbReference>
<evidence type="ECO:0000256" key="10">
    <source>
        <dbReference type="ARBA" id="ARBA00023136"/>
    </source>
</evidence>
<comment type="subcellular location">
    <subcellularLocation>
        <location evidence="1">Cell membrane</location>
        <topology evidence="1">Single-pass membrane protein</topology>
    </subcellularLocation>
</comment>
<feature type="region of interest" description="Disordered" evidence="11">
    <location>
        <begin position="91"/>
        <end position="110"/>
    </location>
</feature>
<organism evidence="13 14">
    <name type="scientific">Psychroflexus torquis (strain ATCC 700755 / CIP 106069 / ACAM 623)</name>
    <dbReference type="NCBI Taxonomy" id="313595"/>
    <lineage>
        <taxon>Bacteria</taxon>
        <taxon>Pseudomonadati</taxon>
        <taxon>Bacteroidota</taxon>
        <taxon>Flavobacteriia</taxon>
        <taxon>Flavobacteriales</taxon>
        <taxon>Flavobacteriaceae</taxon>
        <taxon>Psychroflexus</taxon>
    </lineage>
</organism>
<feature type="compositionally biased region" description="Basic and acidic residues" evidence="11">
    <location>
        <begin position="94"/>
        <end position="110"/>
    </location>
</feature>
<dbReference type="GO" id="GO:0005886">
    <property type="term" value="C:plasma membrane"/>
    <property type="evidence" value="ECO:0007669"/>
    <property type="project" value="UniProtKB-SubCell"/>
</dbReference>
<dbReference type="KEGG" id="ptq:P700755_000681"/>
<evidence type="ECO:0000256" key="3">
    <source>
        <dbReference type="ARBA" id="ARBA00014962"/>
    </source>
</evidence>
<evidence type="ECO:0000256" key="6">
    <source>
        <dbReference type="ARBA" id="ARBA00022692"/>
    </source>
</evidence>
<reference evidence="13" key="1">
    <citation type="submission" date="2006-03" db="EMBL/GenBank/DDBJ databases">
        <authorList>
            <person name="Bowman J."/>
            <person name="Ferriera S."/>
            <person name="Johnson J."/>
            <person name="Kravitz S."/>
            <person name="Halpern A."/>
            <person name="Remington K."/>
            <person name="Beeson K."/>
            <person name="Tran B."/>
            <person name="Rogers Y.-H."/>
            <person name="Friedman R."/>
            <person name="Venter J.C."/>
        </authorList>
    </citation>
    <scope>NUCLEOTIDE SEQUENCE [LARGE SCALE GENOMIC DNA]</scope>
    <source>
        <strain evidence="13">ATCC 700755</strain>
    </source>
</reference>
<evidence type="ECO:0000256" key="11">
    <source>
        <dbReference type="SAM" id="MobiDB-lite"/>
    </source>
</evidence>
<evidence type="ECO:0000256" key="1">
    <source>
        <dbReference type="ARBA" id="ARBA00004162"/>
    </source>
</evidence>
<dbReference type="SMART" id="SM01323">
    <property type="entry name" value="YajC"/>
    <property type="match status" value="1"/>
</dbReference>
<protein>
    <recommendedName>
        <fullName evidence="3">Sec translocon accessory complex subunit YajC</fullName>
    </recommendedName>
</protein>
<keyword evidence="10 12" id="KW-0472">Membrane</keyword>
<evidence type="ECO:0000256" key="7">
    <source>
        <dbReference type="ARBA" id="ARBA00022927"/>
    </source>
</evidence>
<reference evidence="13" key="2">
    <citation type="submission" date="2012-09" db="EMBL/GenBank/DDBJ databases">
        <title>The complete sequence of Psychroflexus torquis an extreme psychrophile from sea-ice that is stimulated by light.</title>
        <authorList>
            <person name="Feng S."/>
            <person name="Powell S.M."/>
            <person name="Bowman J.P."/>
        </authorList>
    </citation>
    <scope>NUCLEOTIDE SEQUENCE [LARGE SCALE GENOMIC DNA]</scope>
    <source>
        <strain evidence="13">ATCC 700755</strain>
    </source>
</reference>
<evidence type="ECO:0000313" key="13">
    <source>
        <dbReference type="EMBL" id="AFU67693.1"/>
    </source>
</evidence>
<dbReference type="EMBL" id="CP003879">
    <property type="protein sequence ID" value="AFU67693.1"/>
    <property type="molecule type" value="Genomic_DNA"/>
</dbReference>
<proteinExistence type="inferred from homology"/>
<dbReference type="HOGENOM" id="CLU_116157_5_2_10"/>
<gene>
    <name evidence="13" type="ordered locus">P700755_000681</name>
</gene>
<evidence type="ECO:0000313" key="14">
    <source>
        <dbReference type="Proteomes" id="UP000008514"/>
    </source>
</evidence>
<dbReference type="eggNOG" id="COG1862">
    <property type="taxonomic scope" value="Bacteria"/>
</dbReference>
<evidence type="ECO:0000256" key="9">
    <source>
        <dbReference type="ARBA" id="ARBA00023010"/>
    </source>
</evidence>
<dbReference type="RefSeq" id="WP_015023310.1">
    <property type="nucleotide sequence ID" value="NC_018721.1"/>
</dbReference>
<dbReference type="Proteomes" id="UP000008514">
    <property type="component" value="Chromosome"/>
</dbReference>
<evidence type="ECO:0000256" key="12">
    <source>
        <dbReference type="SAM" id="Phobius"/>
    </source>
</evidence>
<evidence type="ECO:0000256" key="2">
    <source>
        <dbReference type="ARBA" id="ARBA00006742"/>
    </source>
</evidence>
<dbReference type="Pfam" id="PF02699">
    <property type="entry name" value="YajC"/>
    <property type="match status" value="1"/>
</dbReference>
<dbReference type="PANTHER" id="PTHR33909:SF1">
    <property type="entry name" value="SEC TRANSLOCON ACCESSORY COMPLEX SUBUNIT YAJC"/>
    <property type="match status" value="1"/>
</dbReference>
<keyword evidence="6 12" id="KW-0812">Transmembrane</keyword>
<keyword evidence="8 12" id="KW-1133">Transmembrane helix</keyword>
<dbReference type="STRING" id="313595.P700755_000681"/>
<evidence type="ECO:0000256" key="8">
    <source>
        <dbReference type="ARBA" id="ARBA00022989"/>
    </source>
</evidence>
<dbReference type="PANTHER" id="PTHR33909">
    <property type="entry name" value="SEC TRANSLOCON ACCESSORY COMPLEX SUBUNIT YAJC"/>
    <property type="match status" value="1"/>
</dbReference>
<keyword evidence="5" id="KW-1003">Cell membrane</keyword>
<dbReference type="AlphaFoldDB" id="K4ICU0"/>